<reference evidence="3" key="1">
    <citation type="submission" date="2025-08" db="UniProtKB">
        <authorList>
            <consortium name="RefSeq"/>
        </authorList>
    </citation>
    <scope>IDENTIFICATION</scope>
    <source>
        <tissue evidence="3">Muscle</tissue>
    </source>
</reference>
<feature type="region of interest" description="Disordered" evidence="1">
    <location>
        <begin position="50"/>
        <end position="77"/>
    </location>
</feature>
<accession>A0ABM1T6S4</accession>
<evidence type="ECO:0000313" key="3">
    <source>
        <dbReference type="RefSeq" id="XP_022251580.1"/>
    </source>
</evidence>
<keyword evidence="2" id="KW-1185">Reference proteome</keyword>
<evidence type="ECO:0000313" key="2">
    <source>
        <dbReference type="Proteomes" id="UP000694941"/>
    </source>
</evidence>
<protein>
    <submittedName>
        <fullName evidence="3">Protein saal1-like</fullName>
    </submittedName>
</protein>
<feature type="region of interest" description="Disordered" evidence="1">
    <location>
        <begin position="1"/>
        <end position="22"/>
    </location>
</feature>
<evidence type="ECO:0000256" key="1">
    <source>
        <dbReference type="SAM" id="MobiDB-lite"/>
    </source>
</evidence>
<dbReference type="Proteomes" id="UP000694941">
    <property type="component" value="Unplaced"/>
</dbReference>
<proteinExistence type="predicted"/>
<feature type="compositionally biased region" description="Basic and acidic residues" evidence="1">
    <location>
        <begin position="50"/>
        <end position="64"/>
    </location>
</feature>
<sequence length="139" mass="15606">MTEESDRNPSPPKELLESSDDLVPDKIGESVFSKHWVFQCLIHVIQAVEKEDEKPEPSGEKEQNETDNSGEEEGDKAEVLELNKELEEELCTLWDMSANNCLYASGKHGLTQVAVSEALHCCSFHQFIPKLCCELVTIV</sequence>
<organism evidence="2 3">
    <name type="scientific">Limulus polyphemus</name>
    <name type="common">Atlantic horseshoe crab</name>
    <dbReference type="NCBI Taxonomy" id="6850"/>
    <lineage>
        <taxon>Eukaryota</taxon>
        <taxon>Metazoa</taxon>
        <taxon>Ecdysozoa</taxon>
        <taxon>Arthropoda</taxon>
        <taxon>Chelicerata</taxon>
        <taxon>Merostomata</taxon>
        <taxon>Xiphosura</taxon>
        <taxon>Limulidae</taxon>
        <taxon>Limulus</taxon>
    </lineage>
</organism>
<dbReference type="RefSeq" id="XP_022251580.1">
    <property type="nucleotide sequence ID" value="XM_022395872.1"/>
</dbReference>
<name>A0ABM1T6S4_LIMPO</name>
<dbReference type="GeneID" id="106467669"/>
<gene>
    <name evidence="3" type="primary">LOC106467669</name>
</gene>